<dbReference type="OrthoDB" id="3793678at2759"/>
<gene>
    <name evidence="1" type="ORF">ALTATR162_LOCUS10190</name>
</gene>
<keyword evidence="2" id="KW-1185">Reference proteome</keyword>
<dbReference type="GeneID" id="67010324"/>
<reference evidence="1" key="1">
    <citation type="submission" date="2021-05" db="EMBL/GenBank/DDBJ databases">
        <authorList>
            <person name="Stam R."/>
        </authorList>
    </citation>
    <scope>NUCLEOTIDE SEQUENCE</scope>
    <source>
        <strain evidence="1">CS162</strain>
    </source>
</reference>
<organism evidence="1 2">
    <name type="scientific">Alternaria atra</name>
    <dbReference type="NCBI Taxonomy" id="119953"/>
    <lineage>
        <taxon>Eukaryota</taxon>
        <taxon>Fungi</taxon>
        <taxon>Dikarya</taxon>
        <taxon>Ascomycota</taxon>
        <taxon>Pezizomycotina</taxon>
        <taxon>Dothideomycetes</taxon>
        <taxon>Pleosporomycetidae</taxon>
        <taxon>Pleosporales</taxon>
        <taxon>Pleosporineae</taxon>
        <taxon>Pleosporaceae</taxon>
        <taxon>Alternaria</taxon>
        <taxon>Alternaria sect. Ulocladioides</taxon>
    </lineage>
</organism>
<protein>
    <submittedName>
        <fullName evidence="1">Uncharacterized protein</fullName>
    </submittedName>
</protein>
<proteinExistence type="predicted"/>
<sequence>MEIDTTDSSNHSAKNAFGSLSYESRILLLQGPSILLIVSHFGTPSEYAELCSAAIGVVSVDRSRQIAEQADSNNRPYAIEFPVLALAAASQTFQTGYKQCAHVSCVPLAVGNILPGYAMCVLDWLVRCTRSKTPISFLPEKPDIDGEDKWYWLYSYAAMRALGIEAYEDLQQFVERLIDHENLIAECSNYLCLLRALQPWDPIVAYLARRTARQMSRNTLGLSAAQCDNIGAAHPHFAALVNERMQKQTC</sequence>
<dbReference type="RefSeq" id="XP_043173761.1">
    <property type="nucleotide sequence ID" value="XM_043317826.1"/>
</dbReference>
<accession>A0A8J2ILT0</accession>
<name>A0A8J2ILT0_9PLEO</name>
<evidence type="ECO:0000313" key="1">
    <source>
        <dbReference type="EMBL" id="CAG5182498.1"/>
    </source>
</evidence>
<comment type="caution">
    <text evidence="1">The sequence shown here is derived from an EMBL/GenBank/DDBJ whole genome shotgun (WGS) entry which is preliminary data.</text>
</comment>
<dbReference type="AlphaFoldDB" id="A0A8J2ILT0"/>
<evidence type="ECO:0000313" key="2">
    <source>
        <dbReference type="Proteomes" id="UP000676310"/>
    </source>
</evidence>
<dbReference type="EMBL" id="CAJRGZ010000027">
    <property type="protein sequence ID" value="CAG5182498.1"/>
    <property type="molecule type" value="Genomic_DNA"/>
</dbReference>
<dbReference type="Proteomes" id="UP000676310">
    <property type="component" value="Unassembled WGS sequence"/>
</dbReference>